<dbReference type="SMART" id="SM00823">
    <property type="entry name" value="PKS_PP"/>
    <property type="match status" value="1"/>
</dbReference>
<dbReference type="PROSITE" id="PS50075">
    <property type="entry name" value="CARRIER"/>
    <property type="match status" value="1"/>
</dbReference>
<dbReference type="Pfam" id="PF00501">
    <property type="entry name" value="AMP-binding"/>
    <property type="match status" value="1"/>
</dbReference>
<feature type="compositionally biased region" description="Basic and acidic residues" evidence="3">
    <location>
        <begin position="621"/>
        <end position="636"/>
    </location>
</feature>
<dbReference type="InterPro" id="IPR001242">
    <property type="entry name" value="Condensation_dom"/>
</dbReference>
<evidence type="ECO:0000259" key="4">
    <source>
        <dbReference type="PROSITE" id="PS50075"/>
    </source>
</evidence>
<feature type="compositionally biased region" description="Basic residues" evidence="3">
    <location>
        <begin position="735"/>
        <end position="749"/>
    </location>
</feature>
<feature type="compositionally biased region" description="Low complexity" evidence="3">
    <location>
        <begin position="565"/>
        <end position="576"/>
    </location>
</feature>
<keyword evidence="6" id="KW-1185">Reference proteome</keyword>
<reference evidence="5" key="1">
    <citation type="submission" date="2022-11" db="EMBL/GenBank/DDBJ databases">
        <title>Minimal conservation of predation-associated metabolite biosynthetic gene clusters underscores biosynthetic potential of Myxococcota including descriptions for ten novel species: Archangium lansinium sp. nov., Myxococcus landrumus sp. nov., Nannocystis bai.</title>
        <authorList>
            <person name="Ahearne A."/>
            <person name="Stevens C."/>
            <person name="Phillips K."/>
        </authorList>
    </citation>
    <scope>NUCLEOTIDE SEQUENCE</scope>
    <source>
        <strain evidence="5">Na p29</strain>
    </source>
</reference>
<dbReference type="InterPro" id="IPR020806">
    <property type="entry name" value="PKS_PP-bd"/>
</dbReference>
<dbReference type="InterPro" id="IPR036736">
    <property type="entry name" value="ACP-like_sf"/>
</dbReference>
<dbReference type="EMBL" id="JAPNKE010000002">
    <property type="protein sequence ID" value="MCY1009396.1"/>
    <property type="molecule type" value="Genomic_DNA"/>
</dbReference>
<dbReference type="InterPro" id="IPR000873">
    <property type="entry name" value="AMP-dep_synth/lig_dom"/>
</dbReference>
<dbReference type="FunFam" id="3.30.559.10:FF:000012">
    <property type="entry name" value="Non-ribosomal peptide synthetase"/>
    <property type="match status" value="1"/>
</dbReference>
<dbReference type="PANTHER" id="PTHR45527">
    <property type="entry name" value="NONRIBOSOMAL PEPTIDE SYNTHETASE"/>
    <property type="match status" value="1"/>
</dbReference>
<dbReference type="SUPFAM" id="SSF47336">
    <property type="entry name" value="ACP-like"/>
    <property type="match status" value="1"/>
</dbReference>
<feature type="compositionally biased region" description="Low complexity" evidence="3">
    <location>
        <begin position="666"/>
        <end position="675"/>
    </location>
</feature>
<dbReference type="Pfam" id="PF00550">
    <property type="entry name" value="PP-binding"/>
    <property type="match status" value="1"/>
</dbReference>
<feature type="compositionally biased region" description="Basic residues" evidence="3">
    <location>
        <begin position="787"/>
        <end position="825"/>
    </location>
</feature>
<dbReference type="Gene3D" id="3.30.559.10">
    <property type="entry name" value="Chloramphenicol acetyltransferase-like domain"/>
    <property type="match status" value="1"/>
</dbReference>
<feature type="domain" description="Carrier" evidence="4">
    <location>
        <begin position="248"/>
        <end position="323"/>
    </location>
</feature>
<feature type="compositionally biased region" description="Basic residues" evidence="3">
    <location>
        <begin position="602"/>
        <end position="620"/>
    </location>
</feature>
<dbReference type="Gene3D" id="3.40.50.980">
    <property type="match status" value="1"/>
</dbReference>
<dbReference type="SUPFAM" id="SSF56801">
    <property type="entry name" value="Acetyl-CoA synthetase-like"/>
    <property type="match status" value="1"/>
</dbReference>
<dbReference type="GO" id="GO:0044550">
    <property type="term" value="P:secondary metabolite biosynthetic process"/>
    <property type="evidence" value="ECO:0007669"/>
    <property type="project" value="TreeGrafter"/>
</dbReference>
<dbReference type="GO" id="GO:0072330">
    <property type="term" value="P:monocarboxylic acid biosynthetic process"/>
    <property type="evidence" value="ECO:0007669"/>
    <property type="project" value="UniProtKB-ARBA"/>
</dbReference>
<dbReference type="GO" id="GO:0003824">
    <property type="term" value="F:catalytic activity"/>
    <property type="evidence" value="ECO:0007669"/>
    <property type="project" value="InterPro"/>
</dbReference>
<dbReference type="Pfam" id="PF00668">
    <property type="entry name" value="Condensation"/>
    <property type="match status" value="1"/>
</dbReference>
<name>A0A9X3F139_9BACT</name>
<feature type="region of interest" description="Disordered" evidence="3">
    <location>
        <begin position="735"/>
        <end position="825"/>
    </location>
</feature>
<protein>
    <submittedName>
        <fullName evidence="5">Condensation domain-containing protein</fullName>
    </submittedName>
</protein>
<dbReference type="Proteomes" id="UP001150924">
    <property type="component" value="Unassembled WGS sequence"/>
</dbReference>
<dbReference type="AlphaFoldDB" id="A0A9X3F139"/>
<accession>A0A9X3F139</accession>
<feature type="region of interest" description="Disordered" evidence="3">
    <location>
        <begin position="534"/>
        <end position="719"/>
    </location>
</feature>
<evidence type="ECO:0000256" key="1">
    <source>
        <dbReference type="ARBA" id="ARBA00022450"/>
    </source>
</evidence>
<dbReference type="GO" id="GO:0005737">
    <property type="term" value="C:cytoplasm"/>
    <property type="evidence" value="ECO:0007669"/>
    <property type="project" value="TreeGrafter"/>
</dbReference>
<dbReference type="GO" id="GO:0043041">
    <property type="term" value="P:amino acid activation for nonribosomal peptide biosynthetic process"/>
    <property type="evidence" value="ECO:0007669"/>
    <property type="project" value="TreeGrafter"/>
</dbReference>
<evidence type="ECO:0000313" key="6">
    <source>
        <dbReference type="Proteomes" id="UP001150924"/>
    </source>
</evidence>
<dbReference type="SUPFAM" id="SSF52777">
    <property type="entry name" value="CoA-dependent acyltransferases"/>
    <property type="match status" value="1"/>
</dbReference>
<evidence type="ECO:0000313" key="5">
    <source>
        <dbReference type="EMBL" id="MCY1009396.1"/>
    </source>
</evidence>
<organism evidence="5 6">
    <name type="scientific">Nannocystis pusilla</name>
    <dbReference type="NCBI Taxonomy" id="889268"/>
    <lineage>
        <taxon>Bacteria</taxon>
        <taxon>Pseudomonadati</taxon>
        <taxon>Myxococcota</taxon>
        <taxon>Polyangia</taxon>
        <taxon>Nannocystales</taxon>
        <taxon>Nannocystaceae</taxon>
        <taxon>Nannocystis</taxon>
    </lineage>
</organism>
<proteinExistence type="predicted"/>
<feature type="compositionally biased region" description="Low complexity" evidence="3">
    <location>
        <begin position="683"/>
        <end position="692"/>
    </location>
</feature>
<dbReference type="Gene3D" id="1.10.1200.10">
    <property type="entry name" value="ACP-like"/>
    <property type="match status" value="1"/>
</dbReference>
<comment type="caution">
    <text evidence="5">The sequence shown here is derived from an EMBL/GenBank/DDBJ whole genome shotgun (WGS) entry which is preliminary data.</text>
</comment>
<dbReference type="FunFam" id="1.10.1200.10:FF:000016">
    <property type="entry name" value="Non-ribosomal peptide synthase"/>
    <property type="match status" value="1"/>
</dbReference>
<dbReference type="InterPro" id="IPR045851">
    <property type="entry name" value="AMP-bd_C_sf"/>
</dbReference>
<dbReference type="InterPro" id="IPR025110">
    <property type="entry name" value="AMP-bd_C"/>
</dbReference>
<dbReference type="Gene3D" id="2.30.38.10">
    <property type="entry name" value="Luciferase, Domain 3"/>
    <property type="match status" value="1"/>
</dbReference>
<gene>
    <name evidence="5" type="ORF">OV079_28295</name>
</gene>
<dbReference type="Pfam" id="PF13193">
    <property type="entry name" value="AMP-binding_C"/>
    <property type="match status" value="1"/>
</dbReference>
<feature type="compositionally biased region" description="Low complexity" evidence="3">
    <location>
        <begin position="535"/>
        <end position="556"/>
    </location>
</feature>
<dbReference type="GO" id="GO:0031177">
    <property type="term" value="F:phosphopantetheine binding"/>
    <property type="evidence" value="ECO:0007669"/>
    <property type="project" value="InterPro"/>
</dbReference>
<feature type="compositionally biased region" description="Basic residues" evidence="3">
    <location>
        <begin position="637"/>
        <end position="648"/>
    </location>
</feature>
<sequence>MCGGDVLDPEAVRRVLEAGPPRHLINGYGPTEATVCATWFRVGAAPAVGAALPIGRPVARVAVYVLDPHGEPVPPGVCGEICIAGDGVGRGYHRRPELTAERFPRDPFAARPAATMYRTGDLGRLRHDGQLEFHGRIDQQLKIRGFRVELGEIEAALAEQPGVRQAAVLAVEVAGDKRLVAYVAADAEGEALVRALRGALAQRLPEYMVPAEFVLLDALPVTPNGKLDRAALPAPDVRRWTAGREFVAPRSELEQSLADIWRELLGQPQVGVHDDFFALGGHSLHAVQLFSRLRAVFGVEVRFQEFFGRSTVAELAASMRRARSAPDLAGAIARAPRGEPLPLSFGQERLWFMNRLAPQSRAYNCMYPYRLRGPLDVAALGHSLRALVERHEILQTTYAEIDGRPVQRVAESPGFRLAVADLQHLAPAEREAEVRAQLDAEAQRLFDLERGPLFRAGLLRLGPDEQVLWLHFHHLTMDGWSTELAFRELAALYASASQGLPDDLPPPSVQYADFAAWQRARHRRGDRAAARVLEAGPAGRPAAARPPGRPPAAAGPELRGGSGELRAAAGAHASPARPRRAPGPDLDDDPAGRLGRAAAPPRPRRRPRGRHAQRQPRPRRARADHGLLRQHPGDPRRPRRRPDRRRAAGPRPPGLPRRLRPRRPAVRAPGPGASARPRRRLQPGRPGRLRPAAARRPHAAAARPDRAAPRRRRPQGDLRPLVLLVGERRRGRRDLRVLRRPLRTRHDRAHGRPPDGAARGDGRRPRPPRVGPADAHRRGAPAGRGVEHRRRAIRNPGPRRRCSCNHRPRPIRGTSRHRRKHTNRA</sequence>
<dbReference type="FunFam" id="3.30.300.30:FF:000010">
    <property type="entry name" value="Enterobactin synthetase component F"/>
    <property type="match status" value="1"/>
</dbReference>
<dbReference type="Gene3D" id="3.30.300.30">
    <property type="match status" value="1"/>
</dbReference>
<feature type="compositionally biased region" description="Basic and acidic residues" evidence="3">
    <location>
        <begin position="750"/>
        <end position="764"/>
    </location>
</feature>
<dbReference type="InterPro" id="IPR009081">
    <property type="entry name" value="PP-bd_ACP"/>
</dbReference>
<keyword evidence="2" id="KW-0597">Phosphoprotein</keyword>
<dbReference type="PANTHER" id="PTHR45527:SF1">
    <property type="entry name" value="FATTY ACID SYNTHASE"/>
    <property type="match status" value="1"/>
</dbReference>
<keyword evidence="1" id="KW-0596">Phosphopantetheine</keyword>
<evidence type="ECO:0000256" key="3">
    <source>
        <dbReference type="SAM" id="MobiDB-lite"/>
    </source>
</evidence>
<dbReference type="InterPro" id="IPR023213">
    <property type="entry name" value="CAT-like_dom_sf"/>
</dbReference>
<evidence type="ECO:0000256" key="2">
    <source>
        <dbReference type="ARBA" id="ARBA00022553"/>
    </source>
</evidence>